<dbReference type="GO" id="GO:0002099">
    <property type="term" value="P:tRNA wobble guanine modification"/>
    <property type="evidence" value="ECO:0007669"/>
    <property type="project" value="TreeGrafter"/>
</dbReference>
<dbReference type="NCBIfam" id="TIGR00432">
    <property type="entry name" value="arcsn_tRNA_tgt"/>
    <property type="match status" value="1"/>
</dbReference>
<name>A0A075GCY6_9EURY</name>
<dbReference type="InterPro" id="IPR036974">
    <property type="entry name" value="PUA_sf"/>
</dbReference>
<dbReference type="InterPro" id="IPR015947">
    <property type="entry name" value="PUA-like_sf"/>
</dbReference>
<feature type="domain" description="PUA" evidence="7">
    <location>
        <begin position="630"/>
        <end position="704"/>
    </location>
</feature>
<dbReference type="GO" id="GO:0016763">
    <property type="term" value="F:pentosyltransferase activity"/>
    <property type="evidence" value="ECO:0007669"/>
    <property type="project" value="InterPro"/>
</dbReference>
<keyword evidence="3 8" id="KW-0808">Transferase</keyword>
<evidence type="ECO:0000256" key="6">
    <source>
        <dbReference type="ARBA" id="ARBA00022833"/>
    </source>
</evidence>
<dbReference type="InterPro" id="IPR050076">
    <property type="entry name" value="ArchSynthase1/Queuine_TRR"/>
</dbReference>
<dbReference type="InterPro" id="IPR002616">
    <property type="entry name" value="tRNA_ribo_trans-like"/>
</dbReference>
<dbReference type="EC" id="2.4.2.29" evidence="8"/>
<protein>
    <submittedName>
        <fullName evidence="8">Archaeosine tRNA-ribosyltransferase (Tgt, QTRT1)</fullName>
        <ecNumber evidence="8">2.4.2.29</ecNumber>
    </submittedName>
</protein>
<dbReference type="Gene3D" id="3.20.20.105">
    <property type="entry name" value="Queuine tRNA-ribosyltransferase-like"/>
    <property type="match status" value="1"/>
</dbReference>
<evidence type="ECO:0000256" key="1">
    <source>
        <dbReference type="ARBA" id="ARBA00005030"/>
    </source>
</evidence>
<dbReference type="SUPFAM" id="SSF88697">
    <property type="entry name" value="PUA domain-like"/>
    <property type="match status" value="1"/>
</dbReference>
<dbReference type="PROSITE" id="PS50890">
    <property type="entry name" value="PUA"/>
    <property type="match status" value="1"/>
</dbReference>
<dbReference type="InterPro" id="IPR036511">
    <property type="entry name" value="TGT-like_sf"/>
</dbReference>
<evidence type="ECO:0000256" key="2">
    <source>
        <dbReference type="ARBA" id="ARBA00022676"/>
    </source>
</evidence>
<dbReference type="Gene3D" id="2.30.130.10">
    <property type="entry name" value="PUA domain"/>
    <property type="match status" value="1"/>
</dbReference>
<keyword evidence="4" id="KW-0819">tRNA processing</keyword>
<organism evidence="8">
    <name type="scientific">uncultured marine group II/III euryarchaeote KM3_113_E08</name>
    <dbReference type="NCBI Taxonomy" id="1457853"/>
    <lineage>
        <taxon>Archaea</taxon>
        <taxon>Methanobacteriati</taxon>
        <taxon>Methanobacteriota</taxon>
        <taxon>environmental samples</taxon>
    </lineage>
</organism>
<reference evidence="8" key="1">
    <citation type="journal article" date="2014" name="Genome Biol. Evol.">
        <title>Pangenome evidence for extensive interdomain horizontal transfer affecting lineage core and shell genes in uncultured planktonic thaumarchaeota and euryarchaeota.</title>
        <authorList>
            <person name="Deschamps P."/>
            <person name="Zivanovic Y."/>
            <person name="Moreira D."/>
            <person name="Rodriguez-Valera F."/>
            <person name="Lopez-Garcia P."/>
        </authorList>
    </citation>
    <scope>NUCLEOTIDE SEQUENCE</scope>
</reference>
<keyword evidence="5" id="KW-0479">Metal-binding</keyword>
<evidence type="ECO:0000313" key="8">
    <source>
        <dbReference type="EMBL" id="AIE99552.1"/>
    </source>
</evidence>
<dbReference type="GO" id="GO:0046872">
    <property type="term" value="F:metal ion binding"/>
    <property type="evidence" value="ECO:0007669"/>
    <property type="project" value="UniProtKB-KW"/>
</dbReference>
<dbReference type="InterPro" id="IPR002478">
    <property type="entry name" value="PUA"/>
</dbReference>
<proteinExistence type="predicted"/>
<dbReference type="UniPathway" id="UPA00393"/>
<evidence type="ECO:0000256" key="3">
    <source>
        <dbReference type="ARBA" id="ARBA00022679"/>
    </source>
</evidence>
<evidence type="ECO:0000259" key="7">
    <source>
        <dbReference type="SMART" id="SM00359"/>
    </source>
</evidence>
<dbReference type="Pfam" id="PF01702">
    <property type="entry name" value="TGT"/>
    <property type="match status" value="1"/>
</dbReference>
<sequence length="706" mass="78470">MSTDSVRIVSPCKEGDHGKFEVKSSDGWARLGLFHTNTHKLSTPTLLPVVNPNIQAISPSEMWDIGFEALITNSYIIWKGEELKEKALKQGVHKLLNYPGVVMTDSGVFQQYVYGDVEIGEVEVVEFQRDIGVDIATMMDVFGRPDMTREELEDAVAVTAERGPAALEAAGETLLNGPIQGGTYSDLREKSAFMMSEMDFAVHPIGGVVPLMENQRYRELVELIVASKSQLTPERPVHLFGCGHPILFPICIALGIDLFDSAAYALFAKDDRLLTPTGTIKLGDIQEWPHMSPALFSITPAEARNLPKEEKIELLARHNLQVTAAELARCREAIRNDTLWDLVEHRSHANPELREATLWLYENMPADLVLNTPPCRAGGIQWTTDIDMHPRIVHASHWLDWAPPPCDHLGNLISIEDRFVVVIHGSSGPWRESDGAIISKMVRNWPQIVPLIYTPIGLIPFQLEDINPFAHVLGPAILWDASLPEFDGQDEVEEYFLPLAEKLLDCDFERIVLHNSTDEEEDLFERLTILLGEKMPSGEGKRSDVRSHHQRYAICDKISMFSGLGYDVTHSIAPNLTFVMSRTRRVNNVLLDGVHIFSQRLTDGGLSLTTDGAKWIHKLIVADSEIVGLPEVVIDSDAEPFVRDGRNVMHGFILGHQGLLRTGMPCLIVNQSGELVAHGIAQCGERELLAFGKGIAVKTRGGIKLD</sequence>
<evidence type="ECO:0000256" key="5">
    <source>
        <dbReference type="ARBA" id="ARBA00022723"/>
    </source>
</evidence>
<dbReference type="InterPro" id="IPR029402">
    <property type="entry name" value="TGT_C2"/>
</dbReference>
<dbReference type="SMART" id="SM00359">
    <property type="entry name" value="PUA"/>
    <property type="match status" value="1"/>
</dbReference>
<dbReference type="Gene3D" id="3.10.450.90">
    <property type="entry name" value="ArcTGT, C2 domain"/>
    <property type="match status" value="1"/>
</dbReference>
<dbReference type="EMBL" id="KF900566">
    <property type="protein sequence ID" value="AIE99552.1"/>
    <property type="molecule type" value="Genomic_DNA"/>
</dbReference>
<dbReference type="Pfam" id="PF01472">
    <property type="entry name" value="PUA"/>
    <property type="match status" value="1"/>
</dbReference>
<dbReference type="InterPro" id="IPR004804">
    <property type="entry name" value="TgtA"/>
</dbReference>
<dbReference type="PANTHER" id="PTHR46499:SF1">
    <property type="entry name" value="QUEUINE TRNA-RIBOSYLTRANSFERASE"/>
    <property type="match status" value="1"/>
</dbReference>
<evidence type="ECO:0000256" key="4">
    <source>
        <dbReference type="ARBA" id="ARBA00022694"/>
    </source>
</evidence>
<dbReference type="PANTHER" id="PTHR46499">
    <property type="entry name" value="QUEUINE TRNA-RIBOSYLTRANSFERASE"/>
    <property type="match status" value="1"/>
</dbReference>
<comment type="pathway">
    <text evidence="1">tRNA modification; archaeosine-tRNA biosynthesis.</text>
</comment>
<keyword evidence="2 8" id="KW-0328">Glycosyltransferase</keyword>
<gene>
    <name evidence="8" type="primary">QTRT1</name>
    <name evidence="8" type="synonym">tgt</name>
</gene>
<dbReference type="GO" id="GO:0005737">
    <property type="term" value="C:cytoplasm"/>
    <property type="evidence" value="ECO:0007669"/>
    <property type="project" value="TreeGrafter"/>
</dbReference>
<keyword evidence="6" id="KW-0862">Zinc</keyword>
<dbReference type="SUPFAM" id="SSF88802">
    <property type="entry name" value="Pre-PUA domain"/>
    <property type="match status" value="1"/>
</dbReference>
<dbReference type="NCBIfam" id="TIGR00449">
    <property type="entry name" value="tgt_general"/>
    <property type="match status" value="1"/>
</dbReference>
<accession>A0A075GCY6</accession>
<dbReference type="GO" id="GO:0003723">
    <property type="term" value="F:RNA binding"/>
    <property type="evidence" value="ECO:0007669"/>
    <property type="project" value="InterPro"/>
</dbReference>
<dbReference type="SUPFAM" id="SSF51713">
    <property type="entry name" value="tRNA-guanine transglycosylase"/>
    <property type="match status" value="1"/>
</dbReference>
<dbReference type="Pfam" id="PF14810">
    <property type="entry name" value="TGT_C2"/>
    <property type="match status" value="1"/>
</dbReference>
<dbReference type="InterPro" id="IPR038250">
    <property type="entry name" value="TGT_C2_sf"/>
</dbReference>
<dbReference type="AlphaFoldDB" id="A0A075GCY6"/>